<dbReference type="Proteomes" id="UP000006346">
    <property type="component" value="Chromosome"/>
</dbReference>
<sequence>MSFEFAPTQEQVEMLKMVRKFVKKEIIPVRAYYDEEEEFPWPVFQKMAEIGVLCMSGPESISGYPWDNLTRCLVMEELARGCGGIATTPMANILASEPIEIAGTAEQKKWWFSGLCLKGEMGAYCVTEPGAGSDVAGLSSSVRREGNHYVLNGTKCFISNGGVASKYVVLARLNKSAGAKGLTFFLVDRHWDGVSHGKKEKKMGNRASDTSEVIFTDVKVPEEYLLGEEGGGFKIAMNAFNMSRPVIGAMAVGVSQFAMETARDYARERKQFGTPIANMQAVQFMLAEMDMRIEAARLLYQKAAWMLDKGLEVVRNSALAKCFGADMAQRVTSDAVQILGGYGYTREYPLEKAMRDAKLLQIVEGTSQIQKMIIAREILK</sequence>
<comment type="similarity">
    <text evidence="2 6">Belongs to the acyl-CoA dehydrogenase family.</text>
</comment>
<organism evidence="10 11">
    <name type="scientific">Desulfosporosinus orientis (strain ATCC 19365 / DSM 765 / NCIMB 8382 / VKM B-1628 / Singapore I)</name>
    <name type="common">Desulfotomaculum orientis</name>
    <dbReference type="NCBI Taxonomy" id="768706"/>
    <lineage>
        <taxon>Bacteria</taxon>
        <taxon>Bacillati</taxon>
        <taxon>Bacillota</taxon>
        <taxon>Clostridia</taxon>
        <taxon>Eubacteriales</taxon>
        <taxon>Desulfitobacteriaceae</taxon>
        <taxon>Desulfosporosinus</taxon>
    </lineage>
</organism>
<dbReference type="InterPro" id="IPR036250">
    <property type="entry name" value="AcylCo_DH-like_C"/>
</dbReference>
<evidence type="ECO:0000256" key="2">
    <source>
        <dbReference type="ARBA" id="ARBA00009347"/>
    </source>
</evidence>
<dbReference type="Gene3D" id="2.40.110.10">
    <property type="entry name" value="Butyryl-CoA Dehydrogenase, subunit A, domain 2"/>
    <property type="match status" value="1"/>
</dbReference>
<dbReference type="PATRIC" id="fig|768706.3.peg.2972"/>
<dbReference type="SUPFAM" id="SSF56645">
    <property type="entry name" value="Acyl-CoA dehydrogenase NM domain-like"/>
    <property type="match status" value="1"/>
</dbReference>
<dbReference type="InterPro" id="IPR006091">
    <property type="entry name" value="Acyl-CoA_Oxase/DH_mid-dom"/>
</dbReference>
<dbReference type="FunFam" id="1.20.140.10:FF:000011">
    <property type="entry name" value="Medium-chain specific acyl-CoA dehydrogenase, mitochondrial"/>
    <property type="match status" value="1"/>
</dbReference>
<dbReference type="PROSITE" id="PS00072">
    <property type="entry name" value="ACYL_COA_DH_1"/>
    <property type="match status" value="1"/>
</dbReference>
<dbReference type="GO" id="GO:0050660">
    <property type="term" value="F:flavin adenine dinucleotide binding"/>
    <property type="evidence" value="ECO:0007669"/>
    <property type="project" value="InterPro"/>
</dbReference>
<dbReference type="STRING" id="768706.Desor_2959"/>
<dbReference type="KEGG" id="dor:Desor_2959"/>
<dbReference type="Pfam" id="PF02771">
    <property type="entry name" value="Acyl-CoA_dh_N"/>
    <property type="match status" value="1"/>
</dbReference>
<dbReference type="InterPro" id="IPR046373">
    <property type="entry name" value="Acyl-CoA_Oxase/DH_mid-dom_sf"/>
</dbReference>
<evidence type="ECO:0000259" key="8">
    <source>
        <dbReference type="Pfam" id="PF02770"/>
    </source>
</evidence>
<keyword evidence="5 6" id="KW-0560">Oxidoreductase</keyword>
<dbReference type="OrthoDB" id="9802447at2"/>
<evidence type="ECO:0000256" key="1">
    <source>
        <dbReference type="ARBA" id="ARBA00001974"/>
    </source>
</evidence>
<dbReference type="Pfam" id="PF00441">
    <property type="entry name" value="Acyl-CoA_dh_1"/>
    <property type="match status" value="1"/>
</dbReference>
<feature type="domain" description="Acyl-CoA dehydrogenase/oxidase N-terminal" evidence="9">
    <location>
        <begin position="8"/>
        <end position="116"/>
    </location>
</feature>
<accession>G7WGP9</accession>
<evidence type="ECO:0000256" key="3">
    <source>
        <dbReference type="ARBA" id="ARBA00022630"/>
    </source>
</evidence>
<keyword evidence="11" id="KW-1185">Reference proteome</keyword>
<evidence type="ECO:0000256" key="4">
    <source>
        <dbReference type="ARBA" id="ARBA00022827"/>
    </source>
</evidence>
<evidence type="ECO:0000256" key="6">
    <source>
        <dbReference type="RuleBase" id="RU362125"/>
    </source>
</evidence>
<name>G7WGP9_DESOD</name>
<dbReference type="InterPro" id="IPR006089">
    <property type="entry name" value="Acyl-CoA_DH_CS"/>
</dbReference>
<evidence type="ECO:0000256" key="5">
    <source>
        <dbReference type="ARBA" id="ARBA00023002"/>
    </source>
</evidence>
<protein>
    <submittedName>
        <fullName evidence="10">Acyl-CoA dehydrogenase</fullName>
    </submittedName>
</protein>
<reference evidence="10 11" key="2">
    <citation type="journal article" date="2012" name="J. Bacteriol.">
        <title>Complete genome sequences of Desulfosporosinus orientis DSM765T, Desulfosporosinus youngiae DSM17734T, Desulfosporosinus meridiei DSM13257T, and Desulfosporosinus acidiphilus DSM22704T.</title>
        <authorList>
            <person name="Pester M."/>
            <person name="Brambilla E."/>
            <person name="Alazard D."/>
            <person name="Rattei T."/>
            <person name="Weinmaier T."/>
            <person name="Han J."/>
            <person name="Lucas S."/>
            <person name="Lapidus A."/>
            <person name="Cheng J.F."/>
            <person name="Goodwin L."/>
            <person name="Pitluck S."/>
            <person name="Peters L."/>
            <person name="Ovchinnikova G."/>
            <person name="Teshima H."/>
            <person name="Detter J.C."/>
            <person name="Han C.S."/>
            <person name="Tapia R."/>
            <person name="Land M.L."/>
            <person name="Hauser L."/>
            <person name="Kyrpides N.C."/>
            <person name="Ivanova N.N."/>
            <person name="Pagani I."/>
            <person name="Huntmann M."/>
            <person name="Wei C.L."/>
            <person name="Davenport K.W."/>
            <person name="Daligault H."/>
            <person name="Chain P.S."/>
            <person name="Chen A."/>
            <person name="Mavromatis K."/>
            <person name="Markowitz V."/>
            <person name="Szeto E."/>
            <person name="Mikhailova N."/>
            <person name="Pati A."/>
            <person name="Wagner M."/>
            <person name="Woyke T."/>
            <person name="Ollivier B."/>
            <person name="Klenk H.P."/>
            <person name="Spring S."/>
            <person name="Loy A."/>
        </authorList>
    </citation>
    <scope>NUCLEOTIDE SEQUENCE [LARGE SCALE GENOMIC DNA]</scope>
    <source>
        <strain evidence="11">ATCC 19365 / DSM 765 / NCIMB 8382 / VKM B-1628</strain>
    </source>
</reference>
<dbReference type="PIRSF" id="PIRSF016578">
    <property type="entry name" value="HsaA"/>
    <property type="match status" value="1"/>
</dbReference>
<dbReference type="PROSITE" id="PS00073">
    <property type="entry name" value="ACYL_COA_DH_2"/>
    <property type="match status" value="1"/>
</dbReference>
<dbReference type="AlphaFoldDB" id="G7WGP9"/>
<dbReference type="InterPro" id="IPR009100">
    <property type="entry name" value="AcylCoA_DH/oxidase_NM_dom_sf"/>
</dbReference>
<keyword evidence="3 6" id="KW-0285">Flavoprotein</keyword>
<dbReference type="GO" id="GO:0003995">
    <property type="term" value="F:acyl-CoA dehydrogenase activity"/>
    <property type="evidence" value="ECO:0007669"/>
    <property type="project" value="InterPro"/>
</dbReference>
<evidence type="ECO:0000259" key="9">
    <source>
        <dbReference type="Pfam" id="PF02771"/>
    </source>
</evidence>
<feature type="domain" description="Acyl-CoA dehydrogenase/oxidase C-terminal" evidence="7">
    <location>
        <begin position="230"/>
        <end position="379"/>
    </location>
</feature>
<dbReference type="InterPro" id="IPR009075">
    <property type="entry name" value="AcylCo_DH/oxidase_C"/>
</dbReference>
<dbReference type="InterPro" id="IPR013786">
    <property type="entry name" value="AcylCoA_DH/ox_N"/>
</dbReference>
<dbReference type="SUPFAM" id="SSF47203">
    <property type="entry name" value="Acyl-CoA dehydrogenase C-terminal domain-like"/>
    <property type="match status" value="1"/>
</dbReference>
<dbReference type="Pfam" id="PF02770">
    <property type="entry name" value="Acyl-CoA_dh_M"/>
    <property type="match status" value="1"/>
</dbReference>
<evidence type="ECO:0000313" key="11">
    <source>
        <dbReference type="Proteomes" id="UP000006346"/>
    </source>
</evidence>
<evidence type="ECO:0000259" key="7">
    <source>
        <dbReference type="Pfam" id="PF00441"/>
    </source>
</evidence>
<feature type="domain" description="Acyl-CoA oxidase/dehydrogenase middle" evidence="8">
    <location>
        <begin position="123"/>
        <end position="218"/>
    </location>
</feature>
<dbReference type="FunFam" id="2.40.110.10:FF:000001">
    <property type="entry name" value="Acyl-CoA dehydrogenase, mitochondrial"/>
    <property type="match status" value="1"/>
</dbReference>
<dbReference type="EMBL" id="CP003108">
    <property type="protein sequence ID" value="AET68485.1"/>
    <property type="molecule type" value="Genomic_DNA"/>
</dbReference>
<gene>
    <name evidence="10" type="ordered locus">Desor_2959</name>
</gene>
<dbReference type="Gene3D" id="1.10.540.10">
    <property type="entry name" value="Acyl-CoA dehydrogenase/oxidase, N-terminal domain"/>
    <property type="match status" value="1"/>
</dbReference>
<dbReference type="PANTHER" id="PTHR43884:SF12">
    <property type="entry name" value="ISOVALERYL-COA DEHYDROGENASE, MITOCHONDRIAL-RELATED"/>
    <property type="match status" value="1"/>
</dbReference>
<keyword evidence="4 6" id="KW-0274">FAD</keyword>
<dbReference type="RefSeq" id="WP_014185293.1">
    <property type="nucleotide sequence ID" value="NC_016584.1"/>
</dbReference>
<dbReference type="HOGENOM" id="CLU_018204_0_2_9"/>
<evidence type="ECO:0000313" key="10">
    <source>
        <dbReference type="EMBL" id="AET68485.1"/>
    </source>
</evidence>
<reference evidence="11" key="1">
    <citation type="submission" date="2011-11" db="EMBL/GenBank/DDBJ databases">
        <title>Complete sequence of Desulfosporosinus orientis DSM 765.</title>
        <authorList>
            <person name="Lucas S."/>
            <person name="Han J."/>
            <person name="Lapidus A."/>
            <person name="Cheng J.-F."/>
            <person name="Goodwin L."/>
            <person name="Pitluck S."/>
            <person name="Peters L."/>
            <person name="Ovchinnikova G."/>
            <person name="Teshima H."/>
            <person name="Detter J.C."/>
            <person name="Han C."/>
            <person name="Tapia R."/>
            <person name="Land M."/>
            <person name="Hauser L."/>
            <person name="Kyrpides N."/>
            <person name="Ivanova N."/>
            <person name="Pagani I."/>
            <person name="Pester M."/>
            <person name="Spring S."/>
            <person name="Ollivier B."/>
            <person name="Rattei T."/>
            <person name="Klenk H.-P."/>
            <person name="Wagner M."/>
            <person name="Loy A."/>
            <person name="Woyke T."/>
        </authorList>
    </citation>
    <scope>NUCLEOTIDE SEQUENCE [LARGE SCALE GENOMIC DNA]</scope>
    <source>
        <strain evidence="11">ATCC 19365 / DSM 765 / NCIMB 8382 / VKM B-1628</strain>
    </source>
</reference>
<dbReference type="Gene3D" id="1.20.140.10">
    <property type="entry name" value="Butyryl-CoA Dehydrogenase, subunit A, domain 3"/>
    <property type="match status" value="1"/>
</dbReference>
<comment type="cofactor">
    <cofactor evidence="1 6">
        <name>FAD</name>
        <dbReference type="ChEBI" id="CHEBI:57692"/>
    </cofactor>
</comment>
<dbReference type="InterPro" id="IPR037069">
    <property type="entry name" value="AcylCoA_DH/ox_N_sf"/>
</dbReference>
<dbReference type="eggNOG" id="COG1960">
    <property type="taxonomic scope" value="Bacteria"/>
</dbReference>
<proteinExistence type="inferred from homology"/>
<dbReference type="PANTHER" id="PTHR43884">
    <property type="entry name" value="ACYL-COA DEHYDROGENASE"/>
    <property type="match status" value="1"/>
</dbReference>